<dbReference type="InterPro" id="IPR044524">
    <property type="entry name" value="Isoase_HisA-like"/>
</dbReference>
<dbReference type="Pfam" id="PF00977">
    <property type="entry name" value="His_biosynth"/>
    <property type="match status" value="1"/>
</dbReference>
<dbReference type="InterPro" id="IPR013785">
    <property type="entry name" value="Aldolase_TIM"/>
</dbReference>
<evidence type="ECO:0000256" key="3">
    <source>
        <dbReference type="ARBA" id="ARBA00023102"/>
    </source>
</evidence>
<dbReference type="CDD" id="cd04723">
    <property type="entry name" value="HisA_HisF"/>
    <property type="match status" value="1"/>
</dbReference>
<evidence type="ECO:0000313" key="6">
    <source>
        <dbReference type="EMBL" id="NDV87271.1"/>
    </source>
</evidence>
<organism evidence="6 7">
    <name type="scientific">Aurantimonas aggregata</name>
    <dbReference type="NCBI Taxonomy" id="2047720"/>
    <lineage>
        <taxon>Bacteria</taxon>
        <taxon>Pseudomonadati</taxon>
        <taxon>Pseudomonadota</taxon>
        <taxon>Alphaproteobacteria</taxon>
        <taxon>Hyphomicrobiales</taxon>
        <taxon>Aurantimonadaceae</taxon>
        <taxon>Aurantimonas</taxon>
    </lineage>
</organism>
<dbReference type="GO" id="GO:0003949">
    <property type="term" value="F:1-(5-phosphoribosyl)-5-[(5-phosphoribosylamino)methylideneamino]imidazole-4-carboxamide isomerase activity"/>
    <property type="evidence" value="ECO:0007669"/>
    <property type="project" value="InterPro"/>
</dbReference>
<dbReference type="SUPFAM" id="SSF51366">
    <property type="entry name" value="Ribulose-phoshate binding barrel"/>
    <property type="match status" value="1"/>
</dbReference>
<dbReference type="AlphaFoldDB" id="A0A6L9MHV0"/>
<accession>A0A6L9MHV0</accession>
<evidence type="ECO:0000256" key="5">
    <source>
        <dbReference type="RuleBase" id="RU003657"/>
    </source>
</evidence>
<dbReference type="InterPro" id="IPR011060">
    <property type="entry name" value="RibuloseP-bd_barrel"/>
</dbReference>
<evidence type="ECO:0000313" key="7">
    <source>
        <dbReference type="Proteomes" id="UP000476332"/>
    </source>
</evidence>
<evidence type="ECO:0000256" key="2">
    <source>
        <dbReference type="ARBA" id="ARBA00022605"/>
    </source>
</evidence>
<gene>
    <name evidence="6" type="ORF">GTW51_11230</name>
</gene>
<comment type="pathway">
    <text evidence="4">Amino-acid biosynthesis.</text>
</comment>
<comment type="similarity">
    <text evidence="1 5">Belongs to the HisA/HisF family.</text>
</comment>
<dbReference type="GO" id="GO:0000162">
    <property type="term" value="P:L-tryptophan biosynthetic process"/>
    <property type="evidence" value="ECO:0007669"/>
    <property type="project" value="TreeGrafter"/>
</dbReference>
<dbReference type="Proteomes" id="UP000476332">
    <property type="component" value="Unassembled WGS sequence"/>
</dbReference>
<protein>
    <submittedName>
        <fullName evidence="6">Nickel transporter</fullName>
    </submittedName>
</protein>
<evidence type="ECO:0000256" key="1">
    <source>
        <dbReference type="ARBA" id="ARBA00009667"/>
    </source>
</evidence>
<dbReference type="Gene3D" id="3.20.20.70">
    <property type="entry name" value="Aldolase class I"/>
    <property type="match status" value="1"/>
</dbReference>
<name>A0A6L9MHV0_9HYPH</name>
<keyword evidence="7" id="KW-1185">Reference proteome</keyword>
<keyword evidence="2 5" id="KW-0028">Amino-acid biosynthesis</keyword>
<dbReference type="RefSeq" id="WP_163044016.1">
    <property type="nucleotide sequence ID" value="NZ_JAAAMJ010000007.1"/>
</dbReference>
<reference evidence="6 7" key="1">
    <citation type="submission" date="2020-01" db="EMBL/GenBank/DDBJ databases">
        <title>Genomes of bacteria type strains.</title>
        <authorList>
            <person name="Chen J."/>
            <person name="Zhu S."/>
            <person name="Chen J."/>
        </authorList>
    </citation>
    <scope>NUCLEOTIDE SEQUENCE [LARGE SCALE GENOMIC DNA]</scope>
    <source>
        <strain evidence="6 7">KCTC 52919</strain>
    </source>
</reference>
<keyword evidence="3 5" id="KW-0368">Histidine biosynthesis</keyword>
<dbReference type="PANTHER" id="PTHR43090">
    <property type="entry name" value="1-(5-PHOSPHORIBOSYL)-5-[(5-PHOSPHORIBOSYLAMINO)METHYLIDENEAMINO] IMIDAZOLE-4-CARBOXAMIDE ISOMERASE"/>
    <property type="match status" value="1"/>
</dbReference>
<evidence type="ECO:0000256" key="4">
    <source>
        <dbReference type="ARBA" id="ARBA00029440"/>
    </source>
</evidence>
<dbReference type="GO" id="GO:0005737">
    <property type="term" value="C:cytoplasm"/>
    <property type="evidence" value="ECO:0007669"/>
    <property type="project" value="TreeGrafter"/>
</dbReference>
<sequence>MQIIPVLDIKDGVVVRGAGGDRANYRPIVTPLAAGAEPVAVAKGLMTLADFPAIYIADLDGIEGRAPNAAALADLLQAFPQTQFWIDAGVRTRSDVEGILQVPRQVAVIGSESIDDASVAAGFAGEGRAVLSLDFRGDEFLGPADLLEDAACWPQRVVVMTLAKVGSGAGPDLARLADIAGRAGGRSVFAAGGVRHSGDVAALWAAGIAGALVSTALHDGRLDVASLKQGA</sequence>
<dbReference type="EMBL" id="JAAAMJ010000007">
    <property type="protein sequence ID" value="NDV87271.1"/>
    <property type="molecule type" value="Genomic_DNA"/>
</dbReference>
<proteinExistence type="inferred from homology"/>
<dbReference type="GO" id="GO:0000105">
    <property type="term" value="P:L-histidine biosynthetic process"/>
    <property type="evidence" value="ECO:0007669"/>
    <property type="project" value="UniProtKB-KW"/>
</dbReference>
<dbReference type="InterPro" id="IPR006062">
    <property type="entry name" value="His_biosynth"/>
</dbReference>
<comment type="caution">
    <text evidence="6">The sequence shown here is derived from an EMBL/GenBank/DDBJ whole genome shotgun (WGS) entry which is preliminary data.</text>
</comment>
<dbReference type="PANTHER" id="PTHR43090:SF2">
    <property type="entry name" value="1-(5-PHOSPHORIBOSYL)-5-[(5-PHOSPHORIBOSYLAMINO)METHYLIDENEAMINO] IMIDAZOLE-4-CARBOXAMIDE ISOMERASE"/>
    <property type="match status" value="1"/>
</dbReference>